<evidence type="ECO:0000313" key="2">
    <source>
        <dbReference type="EMBL" id="GGD87401.1"/>
    </source>
</evidence>
<dbReference type="Pfam" id="PF14099">
    <property type="entry name" value="Polysacc_lyase"/>
    <property type="match status" value="1"/>
</dbReference>
<reference evidence="3" key="1">
    <citation type="journal article" date="2019" name="Int. J. Syst. Evol. Microbiol.">
        <title>The Global Catalogue of Microorganisms (GCM) 10K type strain sequencing project: providing services to taxonomists for standard genome sequencing and annotation.</title>
        <authorList>
            <consortium name="The Broad Institute Genomics Platform"/>
            <consortium name="The Broad Institute Genome Sequencing Center for Infectious Disease"/>
            <person name="Wu L."/>
            <person name="Ma J."/>
        </authorList>
    </citation>
    <scope>NUCLEOTIDE SEQUENCE [LARGE SCALE GENOMIC DNA]</scope>
    <source>
        <strain evidence="3">CGMCC 1.11013</strain>
    </source>
</reference>
<gene>
    <name evidence="2" type="ORF">GCM10010985_47490</name>
</gene>
<dbReference type="Gene3D" id="2.60.120.200">
    <property type="match status" value="1"/>
</dbReference>
<comment type="caution">
    <text evidence="2">The sequence shown here is derived from an EMBL/GenBank/DDBJ whole genome shotgun (WGS) entry which is preliminary data.</text>
</comment>
<dbReference type="InterPro" id="IPR025975">
    <property type="entry name" value="Polysacc_lyase"/>
</dbReference>
<protein>
    <submittedName>
        <fullName evidence="2">Uncharacterized protein</fullName>
    </submittedName>
</protein>
<organism evidence="2 3">
    <name type="scientific">Caballeronia grimmiae</name>
    <dbReference type="NCBI Taxonomy" id="1071679"/>
    <lineage>
        <taxon>Bacteria</taxon>
        <taxon>Pseudomonadati</taxon>
        <taxon>Pseudomonadota</taxon>
        <taxon>Betaproteobacteria</taxon>
        <taxon>Burkholderiales</taxon>
        <taxon>Burkholderiaceae</taxon>
        <taxon>Caballeronia</taxon>
    </lineage>
</organism>
<evidence type="ECO:0000256" key="1">
    <source>
        <dbReference type="SAM" id="MobiDB-lite"/>
    </source>
</evidence>
<evidence type="ECO:0000313" key="3">
    <source>
        <dbReference type="Proteomes" id="UP000597138"/>
    </source>
</evidence>
<keyword evidence="3" id="KW-1185">Reference proteome</keyword>
<feature type="region of interest" description="Disordered" evidence="1">
    <location>
        <begin position="151"/>
        <end position="172"/>
    </location>
</feature>
<accession>A0ABQ1RYL0</accession>
<name>A0ABQ1RYL0_9BURK</name>
<dbReference type="EMBL" id="BMEG01000009">
    <property type="protein sequence ID" value="GGD87401.1"/>
    <property type="molecule type" value="Genomic_DNA"/>
</dbReference>
<dbReference type="Proteomes" id="UP000597138">
    <property type="component" value="Unassembled WGS sequence"/>
</dbReference>
<proteinExistence type="predicted"/>
<sequence length="172" mass="19298">MRIPDDYQFDSKQDEVIAQIHQGPAAGYPPFALFISGGGQYEVHSRTEHRQDYVTRLFGAPMFDRGNTVTWTLIYVPDPTGAASKTELFYNEKKVFSIEGVPNAYRGDDGAYFKLGIYKARWKRDPTDVDVRTIDFGPLVIKERIGADRSLHSSRGAKGKAPSDINVHEGNQ</sequence>